<evidence type="ECO:0000256" key="1">
    <source>
        <dbReference type="SAM" id="Phobius"/>
    </source>
</evidence>
<dbReference type="InterPro" id="IPR053787">
    <property type="entry name" value="Autotransptr-assoc_N"/>
</dbReference>
<feature type="domain" description="Autotransporter" evidence="2">
    <location>
        <begin position="2781"/>
        <end position="3066"/>
    </location>
</feature>
<evidence type="ECO:0000313" key="3">
    <source>
        <dbReference type="EMBL" id="PGH19404.1"/>
    </source>
</evidence>
<gene>
    <name evidence="3" type="ORF">RN96_14780</name>
</gene>
<dbReference type="SMART" id="SM00869">
    <property type="entry name" value="Autotransporter"/>
    <property type="match status" value="1"/>
</dbReference>
<sequence>MNNNLHKVEQSLRSIAKRYKNIKYSTGLVILFLMLGVNAFSEEVTGMEFIEQSKTIRSEMKNSIGDMRSKIESIKAENSKDLGNSRLELIQLMEQGDQVVKSPWASWQFGVNYFYNNWRGTYEGKGDKDEKYPFSGRYDRSGNLFLRNIHPDSKHYNDFTSSPESKQRTSGFSAATSDSIRVFSKPTTITLNKTSATTSSRGGDKDPYGLGKVRIRQEDIVKIELDIAVKIKNLKRVAVTAPTAVQPIGKVVSVRNVGTPTVKVPTIENVLASPIRPTVIKPSVAIPQEPGNPTSVRPTFTVTMFPTIPNLYEPDYISTDTSNVKILSYHSRVEEGKSLWDIEMARWTNGANGAINSGKSYDHNQNKVLGNNDFKGTPALMYTSNKYYDYKGSFDRNDNYDKALFKIWFDYGSKTKKYKASEGDGGGGTLTIGSGTSITIDSINTLDSNAKDTETNKFATDVGGAINTQRFLVGGSRVGTLDNSTNATIENKGTVNLVGPLTLGFEVQTDTGGMNGNFALRAPGNSEGYDIPGNRKIINSGTITDDIESTNAYRGSEGLGGLHVNTVNENGTALTNVTDSAKINTPLVGFDGVNNEKITVKRSSDIKKRDGSIIKGGYTGYKVGMILTAEDTEGNYDENSSYSLINKGIIRFNGEKSIGIQIYAPSYMGSGHNIKVLVANEKGATIDLKGRNSYGMKLSSGVNYLNRFENKGTINISGIDKNGSGSAGIAVIHDPLLSSKKRDVWDKETVDPIFASAEDDKGYIGVIRNTGNINVSGGTGNIGMLLSTRDDDVITNDGTISIRDNRNIGMKIYAAGYHQTGSKGGDGERGEFWPRITNKKNINIIGGTGNIGMLSTGDKGTAVNLNGASINIQGKKSVGMLVDSLPQMEGNPFKPSTIVNHGDIKTVENKNNEGIIGMAILSYSEAENTGKISLHAKGAIGVYNSGMSDGQDKKSSFKMQDEYVINKIQNGWEKDKSGNYILDKDGNKIAVYNYVNQGLNKIPEIVVSGENSIALYARGSESKTYLERGKITFAGGVGLYADRASIKIGKAGATNVDYRTNTISLTGGENSIMFYNYQHTKDADHKVALSTPVANGQFILNNTVNATVKNGASVFYMRGADANNKAAFLNKMFTDTPNLKGEVSAAGKKVNLKMEEGSTLFITRNDNIANVVNPQKLSTLTSGIPLGNRVVIDSTSSNKYKIEKSIRNKMTVDIDVNLDDATNIYNRIEYLSSWVTVNAGKKMTSSKDNKVGIFQTNLKREAGSTLTDPKVTDIQVVNAGNISLRGKKSIALATSFGQLTNTGNISVTGESGVALYGADSSIIKNTGSIEIGSKGAAIFAENDLKVNNVSTAISANKNLEIVNSGNIKSVANSVGTYGIFAKNDKTTYKNATATITNSGNINLSNSTSSTGILIENGSLTSSGNISVGKNSIAVNTIKSNANLTSGTITANSGTAVLANNSTLNTNANVNVRDNAIGINVKNSKVTINAGTYNVTKAIAFKISSLGKSDFFKANAGTLNLGDNSIGFYFKNLNPTSSNFVDKLTLNSTGKAVYIYADNSILNYQNQKVMNGTGSTFIYAKNSDITLNPNATFSSNGKNITGIFSENITNNKNIVNRGKIKLLGENSVGIYAEKLNNLDNAGTLDLGLKGTGIYAKDTNLVKNTAIIKVGANGTGIFVSNSKLINNNSIEAIGKAEKNVGIYAMGNKEVINSANIKVTGNKSIGIYSENSNIINTGNINAGNDSVGIYGKNINVGNNSKINVANGATAIYSKNATVTLGNNVQIIAGNRSMGIHGAKVSVGAGSKININGEGTAIYSKSANTILGNNVQIVAGNKSTGIYGNGVDIGLGSKIILGMDSIGIYSNNAPITLGNNVQIIAGNKSTGVYGKGVTIGTNSKISIGSEGTAIYSKDANTVLGEAVQVNAGIKSTGAYGSRVTIGKNSRVSVSNESTAVYSRDVVATLGDNVQVIAGNKSTGVYGRGITIGVGSKVNIGSEGTAIYSNNSNVLLRNNVQVVAGNKSAGIYGRGISTGVGVKVSVGVDSTAVYSKDAAVVLGNGSQIIAGIKSTGVYGKGVTIGAGSKISVSNEGTAIYAKDAIATLGDNIQVNGGIKSTGIYGDRVIVGKNSKIILGNDSTVVYSKNTVATLGNNTQITAGIKSIGVYGKGVTIGIGSRITLRDSSTAIYSKDNNVILGANSQINLGSRATGIYGKAISLGANSKISTGAYSTAIHSIGGTVELKANSQLVAENNSTLIYYEGKNGNIINNAKLTLNDNSFGITIKGLNNRVQNNTPGTVTLKNNSVFIYSSDTKGSVVNRTNLVSRGKGNYGIYSAGKVDNYGTIDFSKATGSIAMFSFSPKSGRSGMGPSRPTVIPTITNKAGSVIRVSKSIGSDYGVGMVAGNTETDSNGNVIQTAVGHVVNEGKISVTSGDSIGMYATGRGSIAENKGTIEISGNKRNIGMFLENGAVGNNYGTITTVGTNNKEQIGIAVTSGAIVNNFGTIRLNAENGLGIYAFGGGIIRNRGRFILNDSSTDIKDTTAQADTSKKLGGVQIKVREDNRSEADILVNGNRKNPTLVHTIPNRAPNEIPTSSVGIYMSSSGLNPTTPIENIGALAKIGIKSADLIIGTEAAEYENTKYIKLGQDVIKPYNKMLKQAAGKINKWEIYSSSLTWQATVTQKSTDHTIQNAYMAKTPYTFYADDKDTTRDTYNFADGLEQRYGVEKVGTREKALFNQLNNIGNNEGILLKQAFDEMMGHQYANLSQRVRSTGDVLDKEFTHLRKDWATASKNSNKVKTFGSRGEYKTNTAGVLDYTNNASGVVYVFENEDIRLGRGFGYYTGIVHNIYKFKDIGRSKEEMLQTKIGAFKSIPFDENNSFNWTISGDISYGYNKMNRKFLVVEDIFNAKGRYNTYGVALKNEIGKDFRLTERISIKPYTAIKVEYGKIGKVREKSGEVRLDVKDSYYVSVKPELGVEANYKYTLGSGRIITARIGTVYENEVGKVAKAENKARIAYTTADWFNLPKEKEDKKGNIRTDLSLGIEGEILGGTANIGYDTKGKNIRGGVGVRIIF</sequence>
<protein>
    <submittedName>
        <fullName evidence="3">Autotransporter domain-containing protein</fullName>
    </submittedName>
</protein>
<reference evidence="3 4" key="1">
    <citation type="submission" date="2017-06" db="EMBL/GenBank/DDBJ databases">
        <title>Genome sequencing of Fusobacterium nucleatum subsp. polymorphum KCOM 1232 (=ChDC F37).</title>
        <authorList>
            <person name="Kook J.-K."/>
            <person name="Park S.-N."/>
            <person name="Lim Y.K."/>
            <person name="Roh H."/>
        </authorList>
    </citation>
    <scope>NUCLEOTIDE SEQUENCE [LARGE SCALE GENOMIC DNA]</scope>
    <source>
        <strain evidence="4">KCOM 1232 ( ChDC F37)</strain>
    </source>
</reference>
<evidence type="ECO:0000313" key="4">
    <source>
        <dbReference type="Proteomes" id="UP000222862"/>
    </source>
</evidence>
<name>A0A2B7Y5G9_FUSNP</name>
<comment type="caution">
    <text evidence="3">The sequence shown here is derived from an EMBL/GenBank/DDBJ whole genome shotgun (WGS) entry which is preliminary data.</text>
</comment>
<dbReference type="NCBIfam" id="NF033175">
    <property type="entry name" value="fuso_auto_Nterm"/>
    <property type="match status" value="1"/>
</dbReference>
<dbReference type="RefSeq" id="WP_098703983.1">
    <property type="nucleotide sequence ID" value="NZ_NJGI01000011.1"/>
</dbReference>
<dbReference type="InterPro" id="IPR036709">
    <property type="entry name" value="Autotransporte_beta_dom_sf"/>
</dbReference>
<keyword evidence="1" id="KW-0812">Transmembrane</keyword>
<keyword evidence="1" id="KW-1133">Transmembrane helix</keyword>
<accession>A0A2B7Y5G9</accession>
<evidence type="ECO:0000259" key="2">
    <source>
        <dbReference type="PROSITE" id="PS51208"/>
    </source>
</evidence>
<organism evidence="3 4">
    <name type="scientific">Fusobacterium nucleatum subsp. polymorphum</name>
    <name type="common">Fusobacterium polymorphum</name>
    <dbReference type="NCBI Taxonomy" id="76857"/>
    <lineage>
        <taxon>Bacteria</taxon>
        <taxon>Fusobacteriati</taxon>
        <taxon>Fusobacteriota</taxon>
        <taxon>Fusobacteriia</taxon>
        <taxon>Fusobacteriales</taxon>
        <taxon>Fusobacteriaceae</taxon>
        <taxon>Fusobacterium</taxon>
    </lineage>
</organism>
<dbReference type="EMBL" id="NJGI01000011">
    <property type="protein sequence ID" value="PGH19404.1"/>
    <property type="molecule type" value="Genomic_DNA"/>
</dbReference>
<dbReference type="InterPro" id="IPR005546">
    <property type="entry name" value="Autotransporte_beta"/>
</dbReference>
<proteinExistence type="predicted"/>
<feature type="transmembrane region" description="Helical" evidence="1">
    <location>
        <begin position="21"/>
        <end position="40"/>
    </location>
</feature>
<dbReference type="SUPFAM" id="SSF103515">
    <property type="entry name" value="Autotransporter"/>
    <property type="match status" value="1"/>
</dbReference>
<keyword evidence="1" id="KW-0472">Membrane</keyword>
<dbReference type="PROSITE" id="PS51208">
    <property type="entry name" value="AUTOTRANSPORTER"/>
    <property type="match status" value="1"/>
</dbReference>
<dbReference type="Proteomes" id="UP000222862">
    <property type="component" value="Unassembled WGS sequence"/>
</dbReference>